<dbReference type="eggNOG" id="KOG0553">
    <property type="taxonomic scope" value="Eukaryota"/>
</dbReference>
<keyword evidence="5" id="KW-1185">Reference proteome</keyword>
<dbReference type="InterPro" id="IPR047150">
    <property type="entry name" value="SGT"/>
</dbReference>
<protein>
    <recommendedName>
        <fullName evidence="3">SGTA homodimerisation domain-containing protein</fullName>
    </recommendedName>
</protein>
<dbReference type="Gene3D" id="1.20.5.420">
    <property type="entry name" value="Immunoglobulin FC, subunit C"/>
    <property type="match status" value="1"/>
</dbReference>
<dbReference type="Pfam" id="PF16546">
    <property type="entry name" value="SGTA_dimer"/>
    <property type="match status" value="1"/>
</dbReference>
<evidence type="ECO:0000256" key="2">
    <source>
        <dbReference type="ARBA" id="ARBA00022803"/>
    </source>
</evidence>
<feature type="non-terminal residue" evidence="4">
    <location>
        <position position="72"/>
    </location>
</feature>
<dbReference type="Proteomes" id="UP000008063">
    <property type="component" value="Unassembled WGS sequence"/>
</dbReference>
<sequence length="72" mass="8133">MSDKKQQLVLAIIDFLHQSIDDGTVKQDDKESLDIAIQCIGEAFGVDPVDEEQRERLSIEPAKLQSIFDVFL</sequence>
<dbReference type="GO" id="GO:0072380">
    <property type="term" value="C:TRC complex"/>
    <property type="evidence" value="ECO:0007669"/>
    <property type="project" value="TreeGrafter"/>
</dbReference>
<dbReference type="EMBL" id="GL945476">
    <property type="protein sequence ID" value="EGO02707.1"/>
    <property type="molecule type" value="Genomic_DNA"/>
</dbReference>
<dbReference type="PANTHER" id="PTHR45831">
    <property type="entry name" value="LD24721P"/>
    <property type="match status" value="1"/>
</dbReference>
<evidence type="ECO:0000313" key="4">
    <source>
        <dbReference type="EMBL" id="EGO02707.1"/>
    </source>
</evidence>
<dbReference type="InterPro" id="IPR032374">
    <property type="entry name" value="SGTA_dimer"/>
</dbReference>
<dbReference type="GO" id="GO:0006620">
    <property type="term" value="P:post-translational protein targeting to endoplasmic reticulum membrane"/>
    <property type="evidence" value="ECO:0007669"/>
    <property type="project" value="TreeGrafter"/>
</dbReference>
<keyword evidence="2" id="KW-0802">TPR repeat</keyword>
<evidence type="ECO:0000259" key="3">
    <source>
        <dbReference type="Pfam" id="PF16546"/>
    </source>
</evidence>
<dbReference type="STRING" id="936435.F8PM75"/>
<evidence type="ECO:0000313" key="5">
    <source>
        <dbReference type="Proteomes" id="UP000008063"/>
    </source>
</evidence>
<dbReference type="InParanoid" id="F8PM75"/>
<feature type="domain" description="SGTA homodimerisation" evidence="3">
    <location>
        <begin position="5"/>
        <end position="70"/>
    </location>
</feature>
<dbReference type="GO" id="GO:0060090">
    <property type="term" value="F:molecular adaptor activity"/>
    <property type="evidence" value="ECO:0007669"/>
    <property type="project" value="TreeGrafter"/>
</dbReference>
<dbReference type="OrthoDB" id="2335338at2759"/>
<keyword evidence="1" id="KW-0677">Repeat</keyword>
<dbReference type="PANTHER" id="PTHR45831:SF2">
    <property type="entry name" value="LD24721P"/>
    <property type="match status" value="1"/>
</dbReference>
<dbReference type="GO" id="GO:0016020">
    <property type="term" value="C:membrane"/>
    <property type="evidence" value="ECO:0007669"/>
    <property type="project" value="TreeGrafter"/>
</dbReference>
<dbReference type="HOGENOM" id="CLU_190899_0_0_1"/>
<evidence type="ECO:0000256" key="1">
    <source>
        <dbReference type="ARBA" id="ARBA00022737"/>
    </source>
</evidence>
<dbReference type="AlphaFoldDB" id="F8PM75"/>
<organism evidence="5">
    <name type="scientific">Serpula lacrymans var. lacrymans (strain S7.3)</name>
    <name type="common">Dry rot fungus</name>
    <dbReference type="NCBI Taxonomy" id="936435"/>
    <lineage>
        <taxon>Eukaryota</taxon>
        <taxon>Fungi</taxon>
        <taxon>Dikarya</taxon>
        <taxon>Basidiomycota</taxon>
        <taxon>Agaricomycotina</taxon>
        <taxon>Agaricomycetes</taxon>
        <taxon>Agaricomycetidae</taxon>
        <taxon>Boletales</taxon>
        <taxon>Coniophorineae</taxon>
        <taxon>Serpulaceae</taxon>
        <taxon>Serpula</taxon>
    </lineage>
</organism>
<accession>F8PM75</accession>
<name>F8PM75_SERL3</name>
<proteinExistence type="predicted"/>
<dbReference type="FunFam" id="1.20.5.420:FF:000005">
    <property type="entry name" value="Hsc70 cochaperone (SGT), putative"/>
    <property type="match status" value="1"/>
</dbReference>
<reference evidence="5" key="1">
    <citation type="journal article" date="2011" name="Science">
        <title>The plant cell wall-decomposing machinery underlies the functional diversity of forest fungi.</title>
        <authorList>
            <person name="Eastwood D.C."/>
            <person name="Floudas D."/>
            <person name="Binder M."/>
            <person name="Majcherczyk A."/>
            <person name="Schneider P."/>
            <person name="Aerts A."/>
            <person name="Asiegbu F.O."/>
            <person name="Baker S.E."/>
            <person name="Barry K."/>
            <person name="Bendiksby M."/>
            <person name="Blumentritt M."/>
            <person name="Coutinho P.M."/>
            <person name="Cullen D."/>
            <person name="de Vries R.P."/>
            <person name="Gathman A."/>
            <person name="Goodell B."/>
            <person name="Henrissat B."/>
            <person name="Ihrmark K."/>
            <person name="Kauserud H."/>
            <person name="Kohler A."/>
            <person name="LaButti K."/>
            <person name="Lapidus A."/>
            <person name="Lavin J.L."/>
            <person name="Lee Y.-H."/>
            <person name="Lindquist E."/>
            <person name="Lilly W."/>
            <person name="Lucas S."/>
            <person name="Morin E."/>
            <person name="Murat C."/>
            <person name="Oguiza J.A."/>
            <person name="Park J."/>
            <person name="Pisabarro A.G."/>
            <person name="Riley R."/>
            <person name="Rosling A."/>
            <person name="Salamov A."/>
            <person name="Schmidt O."/>
            <person name="Schmutz J."/>
            <person name="Skrede I."/>
            <person name="Stenlid J."/>
            <person name="Wiebenga A."/>
            <person name="Xie X."/>
            <person name="Kuees U."/>
            <person name="Hibbett D.S."/>
            <person name="Hoffmeister D."/>
            <person name="Hoegberg N."/>
            <person name="Martin F."/>
            <person name="Grigoriev I.V."/>
            <person name="Watkinson S.C."/>
        </authorList>
    </citation>
    <scope>NUCLEOTIDE SEQUENCE [LARGE SCALE GENOMIC DNA]</scope>
    <source>
        <strain evidence="5">strain S7.3</strain>
    </source>
</reference>
<gene>
    <name evidence="4" type="ORF">SERLA73DRAFT_130961</name>
</gene>